<gene>
    <name evidence="2" type="ORF">CVLEPA_LOCUS30343</name>
</gene>
<comment type="caution">
    <text evidence="2">The sequence shown here is derived from an EMBL/GenBank/DDBJ whole genome shotgun (WGS) entry which is preliminary data.</text>
</comment>
<name>A0ABP0GZA7_CLALP</name>
<reference evidence="2 3" key="1">
    <citation type="submission" date="2024-02" db="EMBL/GenBank/DDBJ databases">
        <authorList>
            <person name="Daric V."/>
            <person name="Darras S."/>
        </authorList>
    </citation>
    <scope>NUCLEOTIDE SEQUENCE [LARGE SCALE GENOMIC DNA]</scope>
</reference>
<evidence type="ECO:0000313" key="3">
    <source>
        <dbReference type="Proteomes" id="UP001642483"/>
    </source>
</evidence>
<dbReference type="InterPro" id="IPR028889">
    <property type="entry name" value="USP"/>
</dbReference>
<proteinExistence type="predicted"/>
<accession>A0ABP0GZA7</accession>
<dbReference type="Gene3D" id="3.90.70.10">
    <property type="entry name" value="Cysteine proteinases"/>
    <property type="match status" value="1"/>
</dbReference>
<sequence>MSCFNNVQVKNKDEDFLDLSVDIEQNTSITHCLRVFSNQQILSGEHKYSCEVCRSKQEAQIQ</sequence>
<feature type="domain" description="USP" evidence="1">
    <location>
        <begin position="1"/>
        <end position="62"/>
    </location>
</feature>
<dbReference type="InterPro" id="IPR038765">
    <property type="entry name" value="Papain-like_cys_pep_sf"/>
</dbReference>
<organism evidence="2 3">
    <name type="scientific">Clavelina lepadiformis</name>
    <name type="common">Light-bulb sea squirt</name>
    <name type="synonym">Ascidia lepadiformis</name>
    <dbReference type="NCBI Taxonomy" id="159417"/>
    <lineage>
        <taxon>Eukaryota</taxon>
        <taxon>Metazoa</taxon>
        <taxon>Chordata</taxon>
        <taxon>Tunicata</taxon>
        <taxon>Ascidiacea</taxon>
        <taxon>Aplousobranchia</taxon>
        <taxon>Clavelinidae</taxon>
        <taxon>Clavelina</taxon>
    </lineage>
</organism>
<evidence type="ECO:0000259" key="1">
    <source>
        <dbReference type="PROSITE" id="PS50235"/>
    </source>
</evidence>
<dbReference type="Proteomes" id="UP001642483">
    <property type="component" value="Unassembled WGS sequence"/>
</dbReference>
<keyword evidence="3" id="KW-1185">Reference proteome</keyword>
<evidence type="ECO:0000313" key="2">
    <source>
        <dbReference type="EMBL" id="CAK8697059.1"/>
    </source>
</evidence>
<dbReference type="SUPFAM" id="SSF54001">
    <property type="entry name" value="Cysteine proteinases"/>
    <property type="match status" value="1"/>
</dbReference>
<protein>
    <recommendedName>
        <fullName evidence="1">USP domain-containing protein</fullName>
    </recommendedName>
</protein>
<dbReference type="PROSITE" id="PS50235">
    <property type="entry name" value="USP_3"/>
    <property type="match status" value="1"/>
</dbReference>
<dbReference type="EMBL" id="CAWYQH010000163">
    <property type="protein sequence ID" value="CAK8697059.1"/>
    <property type="molecule type" value="Genomic_DNA"/>
</dbReference>